<dbReference type="Gene3D" id="2.60.40.1180">
    <property type="entry name" value="Golgi alpha-mannosidase II"/>
    <property type="match status" value="1"/>
</dbReference>
<keyword evidence="2" id="KW-0378">Hydrolase</keyword>
<dbReference type="OrthoDB" id="434688at2759"/>
<evidence type="ECO:0000313" key="6">
    <source>
        <dbReference type="EMBL" id="CEL93761.1"/>
    </source>
</evidence>
<proteinExistence type="inferred from homology"/>
<dbReference type="PhylomeDB" id="A0A0G4ECQ9"/>
<feature type="region of interest" description="Disordered" evidence="4">
    <location>
        <begin position="1"/>
        <end position="44"/>
    </location>
</feature>
<dbReference type="Proteomes" id="UP000041254">
    <property type="component" value="Unassembled WGS sequence"/>
</dbReference>
<dbReference type="STRING" id="1169540.A0A0G4ECQ9"/>
<dbReference type="InterPro" id="IPR017853">
    <property type="entry name" value="GH"/>
</dbReference>
<feature type="domain" description="Fibronectin type-III" evidence="5">
    <location>
        <begin position="172"/>
        <end position="264"/>
    </location>
</feature>
<comment type="similarity">
    <text evidence="1">Belongs to the glycosyl hydrolase 13 family.</text>
</comment>
<evidence type="ECO:0000256" key="3">
    <source>
        <dbReference type="ARBA" id="ARBA00023295"/>
    </source>
</evidence>
<dbReference type="InterPro" id="IPR013783">
    <property type="entry name" value="Ig-like_fold"/>
</dbReference>
<dbReference type="SMART" id="SM00810">
    <property type="entry name" value="Alpha-amyl_C2"/>
    <property type="match status" value="1"/>
</dbReference>
<evidence type="ECO:0000256" key="4">
    <source>
        <dbReference type="SAM" id="MobiDB-lite"/>
    </source>
</evidence>
<dbReference type="VEuPathDB" id="CryptoDB:Vbra_7098"/>
<dbReference type="OMA" id="IDHTNPQ"/>
<dbReference type="InterPro" id="IPR003961">
    <property type="entry name" value="FN3_dom"/>
</dbReference>
<accession>A0A0G4ECQ9</accession>
<feature type="compositionally biased region" description="Basic and acidic residues" evidence="4">
    <location>
        <begin position="323"/>
        <end position="341"/>
    </location>
</feature>
<dbReference type="Pfam" id="PF07821">
    <property type="entry name" value="Alpha-amyl_C2"/>
    <property type="match status" value="1"/>
</dbReference>
<name>A0A0G4ECQ9_VITBC</name>
<protein>
    <recommendedName>
        <fullName evidence="5">Fibronectin type-III domain-containing protein</fullName>
    </recommendedName>
</protein>
<dbReference type="Pfam" id="PF00128">
    <property type="entry name" value="Alpha-amylase"/>
    <property type="match status" value="1"/>
</dbReference>
<evidence type="ECO:0000313" key="7">
    <source>
        <dbReference type="Proteomes" id="UP000041254"/>
    </source>
</evidence>
<dbReference type="CDD" id="cd00063">
    <property type="entry name" value="FN3"/>
    <property type="match status" value="2"/>
</dbReference>
<dbReference type="InterPro" id="IPR036116">
    <property type="entry name" value="FN3_sf"/>
</dbReference>
<gene>
    <name evidence="6" type="ORF">Vbra_7098</name>
</gene>
<dbReference type="InterPro" id="IPR013780">
    <property type="entry name" value="Glyco_hydro_b"/>
</dbReference>
<feature type="compositionally biased region" description="Polar residues" evidence="4">
    <location>
        <begin position="1"/>
        <end position="11"/>
    </location>
</feature>
<feature type="compositionally biased region" description="Basic and acidic residues" evidence="4">
    <location>
        <begin position="22"/>
        <end position="32"/>
    </location>
</feature>
<organism evidence="6 7">
    <name type="scientific">Vitrella brassicaformis (strain CCMP3155)</name>
    <dbReference type="NCBI Taxonomy" id="1169540"/>
    <lineage>
        <taxon>Eukaryota</taxon>
        <taxon>Sar</taxon>
        <taxon>Alveolata</taxon>
        <taxon>Colpodellida</taxon>
        <taxon>Vitrellaceae</taxon>
        <taxon>Vitrella</taxon>
    </lineage>
</organism>
<feature type="region of interest" description="Disordered" evidence="4">
    <location>
        <begin position="321"/>
        <end position="341"/>
    </location>
</feature>
<dbReference type="PANTHER" id="PTHR43447">
    <property type="entry name" value="ALPHA-AMYLASE"/>
    <property type="match status" value="1"/>
</dbReference>
<reference evidence="6 7" key="1">
    <citation type="submission" date="2014-11" db="EMBL/GenBank/DDBJ databases">
        <authorList>
            <person name="Zhu J."/>
            <person name="Qi W."/>
            <person name="Song R."/>
        </authorList>
    </citation>
    <scope>NUCLEOTIDE SEQUENCE [LARGE SCALE GENOMIC DNA]</scope>
</reference>
<dbReference type="Gene3D" id="2.60.40.10">
    <property type="entry name" value="Immunoglobulins"/>
    <property type="match status" value="3"/>
</dbReference>
<evidence type="ECO:0000256" key="2">
    <source>
        <dbReference type="ARBA" id="ARBA00022801"/>
    </source>
</evidence>
<dbReference type="SUPFAM" id="SSF51445">
    <property type="entry name" value="(Trans)glycosidases"/>
    <property type="match status" value="1"/>
</dbReference>
<dbReference type="AlphaFoldDB" id="A0A0G4ECQ9"/>
<dbReference type="SUPFAM" id="SSF51011">
    <property type="entry name" value="Glycosyl hydrolase domain"/>
    <property type="match status" value="1"/>
</dbReference>
<dbReference type="GO" id="GO:0005509">
    <property type="term" value="F:calcium ion binding"/>
    <property type="evidence" value="ECO:0007669"/>
    <property type="project" value="InterPro"/>
</dbReference>
<dbReference type="GO" id="GO:0004556">
    <property type="term" value="F:alpha-amylase activity"/>
    <property type="evidence" value="ECO:0007669"/>
    <property type="project" value="InterPro"/>
</dbReference>
<dbReference type="InterPro" id="IPR006047">
    <property type="entry name" value="GH13_cat_dom"/>
</dbReference>
<keyword evidence="7" id="KW-1185">Reference proteome</keyword>
<keyword evidence="3" id="KW-0326">Glycosidase</keyword>
<sequence length="823" mass="91131">MATSGVIGQQPEQRRGSVAHGAYKEPPRRTESKASLVRQSSASLLRTSSKPSIIRKNSASLLFPKEDEEDLVIGPGIELVYFSGWKQPYLHYKDHNGKWTEVPGLPFEKSTRNDFNGPEVWYLCIRDAKEIEFVPNSGSNQWDKAPGNRNYSIPHPGLFKLQAGRIEQIMDPPGCPALLAEKEVGGSFVKLVWAPPLFGAEVVGCYRVYRDGEMVYQTAEEDEIEYTDRHVLGMHTYTYTVTAVNIQGAESRAGDPLKVKTGQPGKPSAPQDLKVDQHSSKFVKLSWRSPADHGGKRIAAYRIWRDGVVVGVCGVTVTVGQEGSKKIEPPSPDQREMFQDDKVVKDKTYSYQITALHERPADPPSLAVGDAALGGEPESTRRKDGVAGSGEQIENGEGSPKRAKPDLPTEGIACEPVVVKAVDMLQVVRLGEKKPHIVFQGFNWNSPHNRDGWYKVIIDKMDLITKSAFTMVWLPPPAQSVDANGYLPQGWYNLNSKYGSADELKTLLGMFRENGISPMCDVVVNHRCAVRKGSSGNFTEFEQPDWGSWAICSNDPKMPGKGAPSTGETIEYAPDIDHTNPQVQRDVKQWLNWLTKEVGFATLRLDFVLGYAPKFQIDYIKSVGNPFTVAEYWHGDQRVLQNYIHATQGMVAVFDFPMYYFLRTAIQENNFSDIAPGGRLNGIMGLDPVRSVTFIENHDTCHLDVVGGPFGNNEQVTRAYAFILTHPGTPSVFWSDWSDRGSHVQGKIIELCNIRKDKGIHCRSGVHVAASHGGLYAAYVSPDYHCGHGGGNVAIKIGTNHWGPDGGNWKVACSGHEFCVWTR</sequence>
<dbReference type="CDD" id="cd11314">
    <property type="entry name" value="AmyAc_arch_bac_plant_AmyA"/>
    <property type="match status" value="1"/>
</dbReference>
<evidence type="ECO:0000256" key="1">
    <source>
        <dbReference type="ARBA" id="ARBA00008061"/>
    </source>
</evidence>
<dbReference type="EMBL" id="CDMY01000189">
    <property type="protein sequence ID" value="CEL93761.1"/>
    <property type="molecule type" value="Genomic_DNA"/>
</dbReference>
<dbReference type="GO" id="GO:0005975">
    <property type="term" value="P:carbohydrate metabolic process"/>
    <property type="evidence" value="ECO:0007669"/>
    <property type="project" value="InterPro"/>
</dbReference>
<dbReference type="InterPro" id="IPR012850">
    <property type="entry name" value="A-amylase_bs_C"/>
</dbReference>
<evidence type="ECO:0000259" key="5">
    <source>
        <dbReference type="PROSITE" id="PS50853"/>
    </source>
</evidence>
<feature type="region of interest" description="Disordered" evidence="4">
    <location>
        <begin position="360"/>
        <end position="408"/>
    </location>
</feature>
<feature type="region of interest" description="Disordered" evidence="4">
    <location>
        <begin position="252"/>
        <end position="277"/>
    </location>
</feature>
<dbReference type="SMART" id="SM00642">
    <property type="entry name" value="Aamy"/>
    <property type="match status" value="1"/>
</dbReference>
<dbReference type="InParanoid" id="A0A0G4ECQ9"/>
<dbReference type="Gene3D" id="3.20.20.80">
    <property type="entry name" value="Glycosidases"/>
    <property type="match status" value="1"/>
</dbReference>
<dbReference type="SUPFAM" id="SSF49265">
    <property type="entry name" value="Fibronectin type III"/>
    <property type="match status" value="1"/>
</dbReference>
<dbReference type="SMART" id="SM00060">
    <property type="entry name" value="FN3"/>
    <property type="match status" value="2"/>
</dbReference>
<dbReference type="PROSITE" id="PS50853">
    <property type="entry name" value="FN3"/>
    <property type="match status" value="1"/>
</dbReference>